<evidence type="ECO:0000256" key="2">
    <source>
        <dbReference type="ARBA" id="ARBA00022448"/>
    </source>
</evidence>
<feature type="domain" description="4Fe-4S ferredoxin-type" evidence="8">
    <location>
        <begin position="1"/>
        <end position="29"/>
    </location>
</feature>
<dbReference type="NCBIfam" id="NF033683">
    <property type="entry name" value="di_4Fe-4S_YfhL"/>
    <property type="match status" value="1"/>
</dbReference>
<dbReference type="InterPro" id="IPR017896">
    <property type="entry name" value="4Fe4S_Fe-S-bd"/>
</dbReference>
<keyword evidence="4" id="KW-0479">Metal-binding</keyword>
<evidence type="ECO:0000256" key="5">
    <source>
        <dbReference type="ARBA" id="ARBA00022982"/>
    </source>
</evidence>
<dbReference type="GO" id="GO:0046872">
    <property type="term" value="F:metal ion binding"/>
    <property type="evidence" value="ECO:0007669"/>
    <property type="project" value="UniProtKB-KW"/>
</dbReference>
<dbReference type="SUPFAM" id="SSF54862">
    <property type="entry name" value="4Fe-4S ferredoxins"/>
    <property type="match status" value="1"/>
</dbReference>
<evidence type="ECO:0000256" key="4">
    <source>
        <dbReference type="ARBA" id="ARBA00022723"/>
    </source>
</evidence>
<evidence type="ECO:0000256" key="6">
    <source>
        <dbReference type="ARBA" id="ARBA00023004"/>
    </source>
</evidence>
<protein>
    <submittedName>
        <fullName evidence="9">Conserved hypothetical ferredoxin</fullName>
    </submittedName>
</protein>
<dbReference type="Proteomes" id="UP000002588">
    <property type="component" value="Chromosome"/>
</dbReference>
<reference evidence="9 10" key="1">
    <citation type="journal article" date="2006" name="Nat. Biotechnol.">
        <title>Complete genome of the mutualistic, N2-fixing grass endophyte Azoarcus sp. strain BH72.</title>
        <authorList>
            <person name="Krause A."/>
            <person name="Ramakumar A."/>
            <person name="Bartels D."/>
            <person name="Battistoni F."/>
            <person name="Bekel T."/>
            <person name="Boch J."/>
            <person name="Boehm M."/>
            <person name="Friedrich F."/>
            <person name="Hurek T."/>
            <person name="Krause L."/>
            <person name="Linke B."/>
            <person name="McHardy A.C."/>
            <person name="Sarkar A."/>
            <person name="Schneiker S."/>
            <person name="Syed A.A."/>
            <person name="Thauer R."/>
            <person name="Vorhoelter F.-J."/>
            <person name="Weidner S."/>
            <person name="Puehler A."/>
            <person name="Reinhold-Hurek B."/>
            <person name="Kaiser O."/>
            <person name="Goesmann A."/>
        </authorList>
    </citation>
    <scope>NUCLEOTIDE SEQUENCE [LARGE SCALE GENOMIC DNA]</scope>
    <source>
        <strain evidence="9 10">BH72</strain>
    </source>
</reference>
<accession>A1K2T6</accession>
<organism evidence="9 10">
    <name type="scientific">Azoarcus sp. (strain BH72)</name>
    <dbReference type="NCBI Taxonomy" id="418699"/>
    <lineage>
        <taxon>Bacteria</taxon>
        <taxon>Pseudomonadati</taxon>
        <taxon>Pseudomonadota</taxon>
        <taxon>Betaproteobacteria</taxon>
        <taxon>Rhodocyclales</taxon>
        <taxon>Zoogloeaceae</taxon>
        <taxon>Azoarcus</taxon>
    </lineage>
</organism>
<dbReference type="EMBL" id="AM406670">
    <property type="protein sequence ID" value="CAL93141.1"/>
    <property type="molecule type" value="Genomic_DNA"/>
</dbReference>
<keyword evidence="6" id="KW-0408">Iron</keyword>
<evidence type="ECO:0000256" key="7">
    <source>
        <dbReference type="ARBA" id="ARBA00023014"/>
    </source>
</evidence>
<dbReference type="Gene3D" id="3.30.70.20">
    <property type="match status" value="1"/>
</dbReference>
<dbReference type="KEGG" id="aoa:dqs_0534"/>
<dbReference type="FunFam" id="3.30.70.20:FF:000045">
    <property type="entry name" value="Ferredoxin, 4Fe-4S"/>
    <property type="match status" value="1"/>
</dbReference>
<keyword evidence="7" id="KW-0411">Iron-sulfur</keyword>
<dbReference type="AlphaFoldDB" id="A1K2T6"/>
<sequence length="96" mass="10123">MALEITEVCVGCYACEPLCPNKAISAGNPVFTIDPDKCTECLGDYDKPQCAEICPIEAAIVDEIGDPLNPLGSLTGIPIHLIEEYNTTGTVARPGV</sequence>
<keyword evidence="10" id="KW-1185">Reference proteome</keyword>
<dbReference type="Pfam" id="PF12838">
    <property type="entry name" value="Fer4_7"/>
    <property type="match status" value="1"/>
</dbReference>
<evidence type="ECO:0000313" key="9">
    <source>
        <dbReference type="EMBL" id="CAL93141.1"/>
    </source>
</evidence>
<dbReference type="PROSITE" id="PS51379">
    <property type="entry name" value="4FE4S_FER_2"/>
    <property type="match status" value="2"/>
</dbReference>
<dbReference type="PROSITE" id="PS00198">
    <property type="entry name" value="4FE4S_FER_1"/>
    <property type="match status" value="1"/>
</dbReference>
<dbReference type="STRING" id="62928.azo0524"/>
<dbReference type="HOGENOM" id="CLU_2412254_0_0_4"/>
<dbReference type="InterPro" id="IPR047927">
    <property type="entry name" value="YfhL-like"/>
</dbReference>
<comment type="cofactor">
    <cofactor evidence="1">
        <name>[4Fe-4S] cluster</name>
        <dbReference type="ChEBI" id="CHEBI:49883"/>
    </cofactor>
</comment>
<keyword evidence="2" id="KW-0813">Transport</keyword>
<name>A1K2T6_AZOSB</name>
<dbReference type="eggNOG" id="COG1145">
    <property type="taxonomic scope" value="Bacteria"/>
</dbReference>
<dbReference type="KEGG" id="azo:azo0524"/>
<dbReference type="OrthoDB" id="9803397at2"/>
<evidence type="ECO:0000256" key="3">
    <source>
        <dbReference type="ARBA" id="ARBA00022485"/>
    </source>
</evidence>
<evidence type="ECO:0000256" key="1">
    <source>
        <dbReference type="ARBA" id="ARBA00001966"/>
    </source>
</evidence>
<dbReference type="InterPro" id="IPR017900">
    <property type="entry name" value="4Fe4S_Fe_S_CS"/>
</dbReference>
<evidence type="ECO:0000259" key="8">
    <source>
        <dbReference type="PROSITE" id="PS51379"/>
    </source>
</evidence>
<dbReference type="RefSeq" id="WP_011764259.1">
    <property type="nucleotide sequence ID" value="NC_008702.1"/>
</dbReference>
<keyword evidence="3" id="KW-0004">4Fe-4S</keyword>
<feature type="domain" description="4Fe-4S ferredoxin-type" evidence="8">
    <location>
        <begin position="31"/>
        <end position="64"/>
    </location>
</feature>
<gene>
    <name evidence="9" type="ordered locus">azo0524</name>
</gene>
<evidence type="ECO:0000313" key="10">
    <source>
        <dbReference type="Proteomes" id="UP000002588"/>
    </source>
</evidence>
<proteinExistence type="predicted"/>
<dbReference type="GO" id="GO:0051539">
    <property type="term" value="F:4 iron, 4 sulfur cluster binding"/>
    <property type="evidence" value="ECO:0007669"/>
    <property type="project" value="UniProtKB-KW"/>
</dbReference>
<keyword evidence="5" id="KW-0249">Electron transport</keyword>